<dbReference type="WBParaSite" id="ECPE_0000206101-mRNA-1">
    <property type="protein sequence ID" value="ECPE_0000206101-mRNA-1"/>
    <property type="gene ID" value="ECPE_0000206101"/>
</dbReference>
<dbReference type="Pfam" id="PF00505">
    <property type="entry name" value="HMG_box"/>
    <property type="match status" value="1"/>
</dbReference>
<dbReference type="GO" id="GO:0001228">
    <property type="term" value="F:DNA-binding transcription activator activity, RNA polymerase II-specific"/>
    <property type="evidence" value="ECO:0007669"/>
    <property type="project" value="TreeGrafter"/>
</dbReference>
<reference evidence="6 7" key="2">
    <citation type="submission" date="2018-11" db="EMBL/GenBank/DDBJ databases">
        <authorList>
            <consortium name="Pathogen Informatics"/>
        </authorList>
    </citation>
    <scope>NUCLEOTIDE SEQUENCE [LARGE SCALE GENOMIC DNA]</scope>
    <source>
        <strain evidence="6 7">Egypt</strain>
    </source>
</reference>
<dbReference type="GO" id="GO:0030154">
    <property type="term" value="P:cell differentiation"/>
    <property type="evidence" value="ECO:0007669"/>
    <property type="project" value="TreeGrafter"/>
</dbReference>
<dbReference type="InterPro" id="IPR050140">
    <property type="entry name" value="SRY-related_HMG-box_TF-like"/>
</dbReference>
<gene>
    <name evidence="6" type="ORF">ECPE_LOCUS2061</name>
</gene>
<reference evidence="8" key="1">
    <citation type="submission" date="2016-06" db="UniProtKB">
        <authorList>
            <consortium name="WormBaseParasite"/>
        </authorList>
    </citation>
    <scope>IDENTIFICATION</scope>
</reference>
<dbReference type="OrthoDB" id="6247875at2759"/>
<name>A0A183A526_9TREM</name>
<comment type="subcellular location">
    <subcellularLocation>
        <location evidence="1">Nucleus</location>
    </subcellularLocation>
</comment>
<evidence type="ECO:0000256" key="4">
    <source>
        <dbReference type="PROSITE-ProRule" id="PRU00267"/>
    </source>
</evidence>
<dbReference type="InterPro" id="IPR009071">
    <property type="entry name" value="HMG_box_dom"/>
</dbReference>
<dbReference type="Gene3D" id="1.10.30.10">
    <property type="entry name" value="High mobility group box domain"/>
    <property type="match status" value="1"/>
</dbReference>
<dbReference type="AlphaFoldDB" id="A0A183A526"/>
<proteinExistence type="predicted"/>
<evidence type="ECO:0000313" key="8">
    <source>
        <dbReference type="WBParaSite" id="ECPE_0000206101-mRNA-1"/>
    </source>
</evidence>
<dbReference type="PANTHER" id="PTHR10270">
    <property type="entry name" value="SOX TRANSCRIPTION FACTOR"/>
    <property type="match status" value="1"/>
</dbReference>
<evidence type="ECO:0000256" key="3">
    <source>
        <dbReference type="ARBA" id="ARBA00023242"/>
    </source>
</evidence>
<dbReference type="GO" id="GO:0005634">
    <property type="term" value="C:nucleus"/>
    <property type="evidence" value="ECO:0007669"/>
    <property type="project" value="UniProtKB-SubCell"/>
</dbReference>
<organism evidence="8">
    <name type="scientific">Echinostoma caproni</name>
    <dbReference type="NCBI Taxonomy" id="27848"/>
    <lineage>
        <taxon>Eukaryota</taxon>
        <taxon>Metazoa</taxon>
        <taxon>Spiralia</taxon>
        <taxon>Lophotrochozoa</taxon>
        <taxon>Platyhelminthes</taxon>
        <taxon>Trematoda</taxon>
        <taxon>Digenea</taxon>
        <taxon>Plagiorchiida</taxon>
        <taxon>Echinostomata</taxon>
        <taxon>Echinostomatoidea</taxon>
        <taxon>Echinostomatidae</taxon>
        <taxon>Echinostoma</taxon>
    </lineage>
</organism>
<feature type="DNA-binding region" description="HMG box" evidence="4">
    <location>
        <begin position="19"/>
        <end position="87"/>
    </location>
</feature>
<keyword evidence="2 4" id="KW-0238">DNA-binding</keyword>
<evidence type="ECO:0000259" key="5">
    <source>
        <dbReference type="PROSITE" id="PS50118"/>
    </source>
</evidence>
<dbReference type="GO" id="GO:0000978">
    <property type="term" value="F:RNA polymerase II cis-regulatory region sequence-specific DNA binding"/>
    <property type="evidence" value="ECO:0007669"/>
    <property type="project" value="TreeGrafter"/>
</dbReference>
<dbReference type="InterPro" id="IPR036910">
    <property type="entry name" value="HMG_box_dom_sf"/>
</dbReference>
<dbReference type="PANTHER" id="PTHR10270:SF324">
    <property type="entry name" value="SOX DOMAIN-CONTAINING PROTEIN DICHAETE-RELATED"/>
    <property type="match status" value="1"/>
</dbReference>
<dbReference type="SMART" id="SM00398">
    <property type="entry name" value="HMG"/>
    <property type="match status" value="1"/>
</dbReference>
<evidence type="ECO:0000256" key="2">
    <source>
        <dbReference type="ARBA" id="ARBA00023125"/>
    </source>
</evidence>
<dbReference type="SUPFAM" id="SSF47095">
    <property type="entry name" value="HMG-box"/>
    <property type="match status" value="1"/>
</dbReference>
<dbReference type="EMBL" id="UZAN01039396">
    <property type="protein sequence ID" value="VDP65303.1"/>
    <property type="molecule type" value="Genomic_DNA"/>
</dbReference>
<keyword evidence="3 4" id="KW-0539">Nucleus</keyword>
<dbReference type="FunFam" id="1.10.30.10:FF:000002">
    <property type="entry name" value="transcription factor Sox-2"/>
    <property type="match status" value="1"/>
</dbReference>
<accession>A0A183A526</accession>
<sequence>MHHDSHSGGTMGTKKEDRVKRPMNAFMVWSRGQRRRMAQENPKMHNSEISKRLGSMWKGLCEAEKKPFIDEAKRLRANHMAQYPDYKYRPRRKHKVCEFINPFPLVAFKFRMISRAHCLRNRAKILEKGLIRV</sequence>
<dbReference type="PROSITE" id="PS50118">
    <property type="entry name" value="HMG_BOX_2"/>
    <property type="match status" value="1"/>
</dbReference>
<protein>
    <submittedName>
        <fullName evidence="8">HMG box domain-containing protein</fullName>
    </submittedName>
</protein>
<feature type="domain" description="HMG box" evidence="5">
    <location>
        <begin position="19"/>
        <end position="87"/>
    </location>
</feature>
<dbReference type="CDD" id="cd22028">
    <property type="entry name" value="HMG-box_SoxA_SoxB_SoxG"/>
    <property type="match status" value="1"/>
</dbReference>
<evidence type="ECO:0000313" key="7">
    <source>
        <dbReference type="Proteomes" id="UP000272942"/>
    </source>
</evidence>
<keyword evidence="7" id="KW-1185">Reference proteome</keyword>
<evidence type="ECO:0000313" key="6">
    <source>
        <dbReference type="EMBL" id="VDP65303.1"/>
    </source>
</evidence>
<dbReference type="Proteomes" id="UP000272942">
    <property type="component" value="Unassembled WGS sequence"/>
</dbReference>
<evidence type="ECO:0000256" key="1">
    <source>
        <dbReference type="ARBA" id="ARBA00004123"/>
    </source>
</evidence>